<protein>
    <submittedName>
        <fullName evidence="3">PLD-like domain-containing protein</fullName>
    </submittedName>
</protein>
<feature type="domain" description="Helicase C-terminal" evidence="2">
    <location>
        <begin position="409"/>
        <end position="557"/>
    </location>
</feature>
<evidence type="ECO:0000259" key="2">
    <source>
        <dbReference type="PROSITE" id="PS51194"/>
    </source>
</evidence>
<dbReference type="Gene3D" id="3.40.50.300">
    <property type="entry name" value="P-loop containing nucleotide triphosphate hydrolases"/>
    <property type="match status" value="2"/>
</dbReference>
<dbReference type="GO" id="GO:0016787">
    <property type="term" value="F:hydrolase activity"/>
    <property type="evidence" value="ECO:0007669"/>
    <property type="project" value="InterPro"/>
</dbReference>
<dbReference type="GO" id="GO:0003677">
    <property type="term" value="F:DNA binding"/>
    <property type="evidence" value="ECO:0007669"/>
    <property type="project" value="InterPro"/>
</dbReference>
<dbReference type="EMBL" id="FUWX01000043">
    <property type="protein sequence ID" value="SKA11113.1"/>
    <property type="molecule type" value="Genomic_DNA"/>
</dbReference>
<dbReference type="SMART" id="SM00487">
    <property type="entry name" value="DEXDc"/>
    <property type="match status" value="1"/>
</dbReference>
<dbReference type="OrthoDB" id="9802848at2"/>
<sequence>MNLITNRHETMYTRLQKNIENAKEIFINVSFLRDSGMKFLIKDLIKAKNLGKKIKIITSDYMKVTEPTALYRLVNNNITETRIFNNKNNISFHPKTYIFKNDENVEILIGSSNISYSALLKGVEWNYNISGTIKNVEIQNILNEFDYLYEENSFELSLDWLRKYEKNYKVDKSVKVFDNVLPETSLVELEPIKFQIPALYELSKTREEGYKKALVVVGTGLGKTYLAAFDSLNFKRVLFIVHREEILNQAMDSFKKVHGNTKTYGFFKGDTKDTQSAMIFASVSTLGKKEYLNEKYFPEDYFDYIVIDEVHHGTANNYQNLLEYFKPKFLLGLTATPERNDNGDVYKICDYNIAYECDFVTGINNEWLTPFKYYGIYDDVNYENIPWRSGKYDLESLENALIVEERANKILKKYKQFKNRSTLGFCASVKHCEFMTEFFNKHKIKAKFITGNTSSNERKKIIEELKNQEIEIIFTVDVFNEGVDIPCVNTVLFLRPTESYTIFLQQLGRGLRTHAGKEFLRVLDFVGNYKGAELRLLYLTGKNKKQSTSPLNLENLDLPSGCSVNFDLELLDYFEKANEKKKTLGERLVNAYMNVQQQLENRPSIMDIFTYGEFPVHTYLQTFKTWWDFLDKINSLSENEKLFSENFKDFLKLLEKTSMTKSYKIPLLLSLFENGLKESVSTKEIGEKFMEFYKEFLFKKDLNNKKHADIENWTLKDYTKLALENPVHFIITNKESSKYFTFENDRFILNKSIYEEIKNNKDALQNILDRITYRNKNYFSRKYEL</sequence>
<dbReference type="SUPFAM" id="SSF56024">
    <property type="entry name" value="Phospholipase D/nuclease"/>
    <property type="match status" value="1"/>
</dbReference>
<evidence type="ECO:0000259" key="1">
    <source>
        <dbReference type="PROSITE" id="PS51192"/>
    </source>
</evidence>
<proteinExistence type="predicted"/>
<feature type="domain" description="Helicase ATP-binding" evidence="1">
    <location>
        <begin position="204"/>
        <end position="355"/>
    </location>
</feature>
<dbReference type="PANTHER" id="PTHR47396:SF1">
    <property type="entry name" value="ATP-DEPENDENT HELICASE IRC3-RELATED"/>
    <property type="match status" value="1"/>
</dbReference>
<dbReference type="SUPFAM" id="SSF52540">
    <property type="entry name" value="P-loop containing nucleoside triphosphate hydrolases"/>
    <property type="match status" value="1"/>
</dbReference>
<dbReference type="Pfam" id="PF00271">
    <property type="entry name" value="Helicase_C"/>
    <property type="match status" value="1"/>
</dbReference>
<dbReference type="Pfam" id="PF04851">
    <property type="entry name" value="ResIII"/>
    <property type="match status" value="1"/>
</dbReference>
<accession>A0A1T4R581</accession>
<dbReference type="InterPro" id="IPR014001">
    <property type="entry name" value="Helicase_ATP-bd"/>
</dbReference>
<dbReference type="PROSITE" id="PS51194">
    <property type="entry name" value="HELICASE_CTER"/>
    <property type="match status" value="1"/>
</dbReference>
<dbReference type="AlphaFoldDB" id="A0A1T4R581"/>
<dbReference type="PANTHER" id="PTHR47396">
    <property type="entry name" value="TYPE I RESTRICTION ENZYME ECOKI R PROTEIN"/>
    <property type="match status" value="1"/>
</dbReference>
<evidence type="ECO:0000313" key="4">
    <source>
        <dbReference type="Proteomes" id="UP000191153"/>
    </source>
</evidence>
<dbReference type="CDD" id="cd18799">
    <property type="entry name" value="SF2_C_EcoAI-like"/>
    <property type="match status" value="1"/>
</dbReference>
<gene>
    <name evidence="3" type="ORF">SAMN02745174_02579</name>
</gene>
<dbReference type="InterPro" id="IPR006935">
    <property type="entry name" value="Helicase/UvrB_N"/>
</dbReference>
<organism evidence="3 4">
    <name type="scientific">Cetobacterium ceti</name>
    <dbReference type="NCBI Taxonomy" id="180163"/>
    <lineage>
        <taxon>Bacteria</taxon>
        <taxon>Fusobacteriati</taxon>
        <taxon>Fusobacteriota</taxon>
        <taxon>Fusobacteriia</taxon>
        <taxon>Fusobacteriales</taxon>
        <taxon>Fusobacteriaceae</taxon>
        <taxon>Cetobacterium</taxon>
    </lineage>
</organism>
<dbReference type="Pfam" id="PF13091">
    <property type="entry name" value="PLDc_2"/>
    <property type="match status" value="1"/>
</dbReference>
<evidence type="ECO:0000313" key="3">
    <source>
        <dbReference type="EMBL" id="SKA11113.1"/>
    </source>
</evidence>
<reference evidence="3 4" key="1">
    <citation type="submission" date="2017-02" db="EMBL/GenBank/DDBJ databases">
        <authorList>
            <person name="Peterson S.W."/>
        </authorList>
    </citation>
    <scope>NUCLEOTIDE SEQUENCE [LARGE SCALE GENOMIC DNA]</scope>
    <source>
        <strain evidence="3 4">ATCC 700028</strain>
    </source>
</reference>
<dbReference type="RefSeq" id="WP_078694983.1">
    <property type="nucleotide sequence ID" value="NZ_FUWX01000043.1"/>
</dbReference>
<dbReference type="GO" id="GO:0005829">
    <property type="term" value="C:cytosol"/>
    <property type="evidence" value="ECO:0007669"/>
    <property type="project" value="TreeGrafter"/>
</dbReference>
<dbReference type="InterPro" id="IPR025202">
    <property type="entry name" value="PLD-like_dom"/>
</dbReference>
<dbReference type="InterPro" id="IPR001650">
    <property type="entry name" value="Helicase_C-like"/>
</dbReference>
<name>A0A1T4R581_9FUSO</name>
<dbReference type="InterPro" id="IPR050742">
    <property type="entry name" value="Helicase_Restrict-Modif_Enz"/>
</dbReference>
<dbReference type="SMART" id="SM00490">
    <property type="entry name" value="HELICc"/>
    <property type="match status" value="1"/>
</dbReference>
<dbReference type="STRING" id="180163.SAMN02745174_02579"/>
<dbReference type="CDD" id="cd18032">
    <property type="entry name" value="DEXHc_RE_I_III_res"/>
    <property type="match status" value="1"/>
</dbReference>
<dbReference type="InterPro" id="IPR027417">
    <property type="entry name" value="P-loop_NTPase"/>
</dbReference>
<keyword evidence="4" id="KW-1185">Reference proteome</keyword>
<dbReference type="GO" id="GO:0005524">
    <property type="term" value="F:ATP binding"/>
    <property type="evidence" value="ECO:0007669"/>
    <property type="project" value="InterPro"/>
</dbReference>
<dbReference type="Proteomes" id="UP000191153">
    <property type="component" value="Unassembled WGS sequence"/>
</dbReference>
<dbReference type="PROSITE" id="PS51192">
    <property type="entry name" value="HELICASE_ATP_BIND_1"/>
    <property type="match status" value="1"/>
</dbReference>
<dbReference type="Gene3D" id="3.30.870.10">
    <property type="entry name" value="Endonuclease Chain A"/>
    <property type="match status" value="1"/>
</dbReference>